<dbReference type="EMBL" id="CP047045">
    <property type="protein sequence ID" value="QGZ96371.1"/>
    <property type="molecule type" value="Genomic_DNA"/>
</dbReference>
<dbReference type="InterPro" id="IPR001789">
    <property type="entry name" value="Sig_transdc_resp-reg_receiver"/>
</dbReference>
<gene>
    <name evidence="4" type="ORF">DSM104635_03230</name>
</gene>
<dbReference type="AlphaFoldDB" id="A0A6I6MQC7"/>
<sequence length="143" mass="15684">MSHAAEHREDWRQPIVLVVEDEPLIRMAMAAAFRRAGLTVIEACDAAEALDIVHTGVEPDALLTDILMPGPIDGLRLAALLEATFPSMEVFVSSGYLSGSDLKLRLNFIPKPTEPDAVARAIKYVLMRGKPEVGPQPDWRLPD</sequence>
<dbReference type="PANTHER" id="PTHR44591:SF18">
    <property type="entry name" value="REGULATORY PROTEIN"/>
    <property type="match status" value="1"/>
</dbReference>
<name>A0A6I6MQC7_9CAUL</name>
<keyword evidence="5" id="KW-1185">Reference proteome</keyword>
<evidence type="ECO:0000259" key="3">
    <source>
        <dbReference type="PROSITE" id="PS50110"/>
    </source>
</evidence>
<protein>
    <submittedName>
        <fullName evidence="4">Blue-light-activated protein</fullName>
    </submittedName>
</protein>
<keyword evidence="1 2" id="KW-0597">Phosphoprotein</keyword>
<dbReference type="GO" id="GO:0000160">
    <property type="term" value="P:phosphorelay signal transduction system"/>
    <property type="evidence" value="ECO:0007669"/>
    <property type="project" value="InterPro"/>
</dbReference>
<dbReference type="Proteomes" id="UP000431269">
    <property type="component" value="Chromosome"/>
</dbReference>
<evidence type="ECO:0000256" key="2">
    <source>
        <dbReference type="PROSITE-ProRule" id="PRU00169"/>
    </source>
</evidence>
<proteinExistence type="predicted"/>
<accession>A0A6I6MQC7</accession>
<dbReference type="RefSeq" id="WP_158767165.1">
    <property type="nucleotide sequence ID" value="NZ_CP047045.1"/>
</dbReference>
<organism evidence="4 5">
    <name type="scientific">Terricaulis silvestris</name>
    <dbReference type="NCBI Taxonomy" id="2686094"/>
    <lineage>
        <taxon>Bacteria</taxon>
        <taxon>Pseudomonadati</taxon>
        <taxon>Pseudomonadota</taxon>
        <taxon>Alphaproteobacteria</taxon>
        <taxon>Caulobacterales</taxon>
        <taxon>Caulobacteraceae</taxon>
        <taxon>Terricaulis</taxon>
    </lineage>
</organism>
<feature type="domain" description="Response regulatory" evidence="3">
    <location>
        <begin position="15"/>
        <end position="126"/>
    </location>
</feature>
<dbReference type="PROSITE" id="PS50110">
    <property type="entry name" value="RESPONSE_REGULATORY"/>
    <property type="match status" value="1"/>
</dbReference>
<evidence type="ECO:0000313" key="4">
    <source>
        <dbReference type="EMBL" id="QGZ96371.1"/>
    </source>
</evidence>
<dbReference type="Gene3D" id="3.40.50.2300">
    <property type="match status" value="1"/>
</dbReference>
<dbReference type="PANTHER" id="PTHR44591">
    <property type="entry name" value="STRESS RESPONSE REGULATOR PROTEIN 1"/>
    <property type="match status" value="1"/>
</dbReference>
<dbReference type="Pfam" id="PF00072">
    <property type="entry name" value="Response_reg"/>
    <property type="match status" value="1"/>
</dbReference>
<dbReference type="KEGG" id="tsv:DSM104635_03230"/>
<dbReference type="SMART" id="SM00448">
    <property type="entry name" value="REC"/>
    <property type="match status" value="1"/>
</dbReference>
<dbReference type="InterPro" id="IPR011006">
    <property type="entry name" value="CheY-like_superfamily"/>
</dbReference>
<reference evidence="5" key="1">
    <citation type="submission" date="2019-12" db="EMBL/GenBank/DDBJ databases">
        <title>Complete genome of Terracaulis silvestris 0127_4.</title>
        <authorList>
            <person name="Vieira S."/>
            <person name="Riedel T."/>
            <person name="Sproer C."/>
            <person name="Pascual J."/>
            <person name="Boedeker C."/>
            <person name="Overmann J."/>
        </authorList>
    </citation>
    <scope>NUCLEOTIDE SEQUENCE [LARGE SCALE GENOMIC DNA]</scope>
    <source>
        <strain evidence="5">0127_4</strain>
    </source>
</reference>
<feature type="modified residue" description="4-aspartylphosphate" evidence="2">
    <location>
        <position position="65"/>
    </location>
</feature>
<dbReference type="SUPFAM" id="SSF52172">
    <property type="entry name" value="CheY-like"/>
    <property type="match status" value="1"/>
</dbReference>
<dbReference type="InterPro" id="IPR050595">
    <property type="entry name" value="Bact_response_regulator"/>
</dbReference>
<evidence type="ECO:0000313" key="5">
    <source>
        <dbReference type="Proteomes" id="UP000431269"/>
    </source>
</evidence>
<evidence type="ECO:0000256" key="1">
    <source>
        <dbReference type="ARBA" id="ARBA00022553"/>
    </source>
</evidence>